<accession>A0A5B0N209</accession>
<feature type="region of interest" description="Disordered" evidence="1">
    <location>
        <begin position="49"/>
        <end position="69"/>
    </location>
</feature>
<organism evidence="2 3">
    <name type="scientific">Puccinia graminis f. sp. tritici</name>
    <dbReference type="NCBI Taxonomy" id="56615"/>
    <lineage>
        <taxon>Eukaryota</taxon>
        <taxon>Fungi</taxon>
        <taxon>Dikarya</taxon>
        <taxon>Basidiomycota</taxon>
        <taxon>Pucciniomycotina</taxon>
        <taxon>Pucciniomycetes</taxon>
        <taxon>Pucciniales</taxon>
        <taxon>Pucciniaceae</taxon>
        <taxon>Puccinia</taxon>
    </lineage>
</organism>
<comment type="caution">
    <text evidence="2">The sequence shown here is derived from an EMBL/GenBank/DDBJ whole genome shotgun (WGS) entry which is preliminary data.</text>
</comment>
<sequence length="69" mass="7132">MQVIPISLCDPTVLGKPVLKLTNELLDHLGITTVRSVVDSLDHMAGGPLSSRGIVQNGSANVGGRAPQS</sequence>
<protein>
    <submittedName>
        <fullName evidence="2">Uncharacterized protein</fullName>
    </submittedName>
</protein>
<evidence type="ECO:0000256" key="1">
    <source>
        <dbReference type="SAM" id="MobiDB-lite"/>
    </source>
</evidence>
<evidence type="ECO:0000313" key="2">
    <source>
        <dbReference type="EMBL" id="KAA1082140.1"/>
    </source>
</evidence>
<proteinExistence type="predicted"/>
<dbReference type="EMBL" id="VDEP01000439">
    <property type="protein sequence ID" value="KAA1082140.1"/>
    <property type="molecule type" value="Genomic_DNA"/>
</dbReference>
<gene>
    <name evidence="2" type="ORF">PGTUg99_022907</name>
</gene>
<dbReference type="AlphaFoldDB" id="A0A5B0N209"/>
<name>A0A5B0N209_PUCGR</name>
<reference evidence="2 3" key="1">
    <citation type="submission" date="2019-05" db="EMBL/GenBank/DDBJ databases">
        <title>Emergence of the Ug99 lineage of the wheat stem rust pathogen through somatic hybridization.</title>
        <authorList>
            <person name="Li F."/>
            <person name="Upadhyaya N.M."/>
            <person name="Sperschneider J."/>
            <person name="Matny O."/>
            <person name="Nguyen-Phuc H."/>
            <person name="Mago R."/>
            <person name="Raley C."/>
            <person name="Miller M.E."/>
            <person name="Silverstein K.A.T."/>
            <person name="Henningsen E."/>
            <person name="Hirsch C.D."/>
            <person name="Visser B."/>
            <person name="Pretorius Z.A."/>
            <person name="Steffenson B.J."/>
            <person name="Schwessinger B."/>
            <person name="Dodds P.N."/>
            <person name="Figueroa M."/>
        </authorList>
    </citation>
    <scope>NUCLEOTIDE SEQUENCE [LARGE SCALE GENOMIC DNA]</scope>
    <source>
        <strain evidence="2 3">Ug99</strain>
    </source>
</reference>
<evidence type="ECO:0000313" key="3">
    <source>
        <dbReference type="Proteomes" id="UP000325313"/>
    </source>
</evidence>
<dbReference type="Proteomes" id="UP000325313">
    <property type="component" value="Unassembled WGS sequence"/>
</dbReference>